<dbReference type="InterPro" id="IPR041657">
    <property type="entry name" value="HTH_17"/>
</dbReference>
<protein>
    <recommendedName>
        <fullName evidence="1">Helix-turn-helix domain-containing protein</fullName>
    </recommendedName>
</protein>
<dbReference type="AlphaFoldDB" id="A0A941W1I5"/>
<feature type="domain" description="Helix-turn-helix" evidence="1">
    <location>
        <begin position="10"/>
        <end position="58"/>
    </location>
</feature>
<comment type="caution">
    <text evidence="2">The sequence shown here is derived from an EMBL/GenBank/DDBJ whole genome shotgun (WGS) entry which is preliminary data.</text>
</comment>
<dbReference type="SUPFAM" id="SSF46955">
    <property type="entry name" value="Putative DNA-binding domain"/>
    <property type="match status" value="1"/>
</dbReference>
<accession>A0A941W1I5</accession>
<evidence type="ECO:0000313" key="2">
    <source>
        <dbReference type="EMBL" id="MBS1257688.1"/>
    </source>
</evidence>
<dbReference type="Gene3D" id="1.10.1660.10">
    <property type="match status" value="1"/>
</dbReference>
<dbReference type="Proteomes" id="UP000722750">
    <property type="component" value="Unassembled WGS sequence"/>
</dbReference>
<organism evidence="2 3">
    <name type="scientific">Candidatus Scalindua arabica</name>
    <dbReference type="NCBI Taxonomy" id="1127984"/>
    <lineage>
        <taxon>Bacteria</taxon>
        <taxon>Pseudomonadati</taxon>
        <taxon>Planctomycetota</taxon>
        <taxon>Candidatus Brocadiia</taxon>
        <taxon>Candidatus Brocadiales</taxon>
        <taxon>Candidatus Scalinduaceae</taxon>
        <taxon>Candidatus Scalindua</taxon>
    </lineage>
</organism>
<dbReference type="Pfam" id="PF12728">
    <property type="entry name" value="HTH_17"/>
    <property type="match status" value="1"/>
</dbReference>
<evidence type="ECO:0000313" key="3">
    <source>
        <dbReference type="Proteomes" id="UP000722750"/>
    </source>
</evidence>
<dbReference type="EMBL" id="JAANXD010000032">
    <property type="protein sequence ID" value="MBS1257688.1"/>
    <property type="molecule type" value="Genomic_DNA"/>
</dbReference>
<sequence>MPVQLGELKLYSLQELTKALGLTTHTLRAYIRQGKLRARKAGTRWFVSEDSLREYFNGKQEPKTKKLTSLQGITTGSKVTDKDLREAKKIWK</sequence>
<name>A0A941W1I5_9BACT</name>
<reference evidence="2" key="1">
    <citation type="journal article" date="2021" name="ISME J.">
        <title>Fine-scale metabolic discontinuity in a stratified prokaryote microbiome of a Red Sea deep halocline.</title>
        <authorList>
            <person name="Michoud G."/>
            <person name="Ngugi D.K."/>
            <person name="Barozzi A."/>
            <person name="Merlino G."/>
            <person name="Calleja M.L."/>
            <person name="Delgado-Huertas A."/>
            <person name="Moran X.A.G."/>
            <person name="Daffonchio D."/>
        </authorList>
    </citation>
    <scope>NUCLEOTIDE SEQUENCE</scope>
    <source>
        <strain evidence="2">SuakinDeep_MAG55_1</strain>
    </source>
</reference>
<proteinExistence type="predicted"/>
<gene>
    <name evidence="2" type="ORF">MAG551_00733</name>
</gene>
<dbReference type="InterPro" id="IPR009061">
    <property type="entry name" value="DNA-bd_dom_put_sf"/>
</dbReference>
<evidence type="ECO:0000259" key="1">
    <source>
        <dbReference type="Pfam" id="PF12728"/>
    </source>
</evidence>